<comment type="caution">
    <text evidence="2">The sequence shown here is derived from an EMBL/GenBank/DDBJ whole genome shotgun (WGS) entry which is preliminary data.</text>
</comment>
<dbReference type="AlphaFoldDB" id="A0AAD5BXC1"/>
<dbReference type="InterPro" id="IPR014729">
    <property type="entry name" value="Rossmann-like_a/b/a_fold"/>
</dbReference>
<sequence length="302" mass="33913">MTEKPFNHVISDDILPVPIPPPINIINFENYRTNHNSWNNHEITEEDEEEDDDDNNNNNNRSILMPTISEGYNEGKSSEMFSYDSDRNVNDVVYVVTWRGSDELVSASMDALMWTIGNDVYGSSSSIVYLVHVFPELRFIPTPLGRLPISQANPEQKEGYVSDERSKRAEYLQKFLSLCSSSKVQVETVLIESDMEAKAILDLIPILNIRKLVMGATKSNLRKLKSSSKRGGGGTLEQILHNTPQFCEVKVIFEGKEVSLQDQLTNESPGSPYSAAPSPRDTTLVPMQDQTNGFVRCGCFKL</sequence>
<dbReference type="Proteomes" id="UP001206925">
    <property type="component" value="Unassembled WGS sequence"/>
</dbReference>
<dbReference type="PANTHER" id="PTHR47382:SF3">
    <property type="entry name" value="ADENINE NUCLEOTIDE ALPHA HYDROLASES-LIKE SUPERFAMILY PROTEIN"/>
    <property type="match status" value="1"/>
</dbReference>
<accession>A0AAD5BXC1</accession>
<dbReference type="EMBL" id="JAMZMK010010450">
    <property type="protein sequence ID" value="KAI7731478.1"/>
    <property type="molecule type" value="Genomic_DNA"/>
</dbReference>
<organism evidence="2 3">
    <name type="scientific">Ambrosia artemisiifolia</name>
    <name type="common">Common ragweed</name>
    <dbReference type="NCBI Taxonomy" id="4212"/>
    <lineage>
        <taxon>Eukaryota</taxon>
        <taxon>Viridiplantae</taxon>
        <taxon>Streptophyta</taxon>
        <taxon>Embryophyta</taxon>
        <taxon>Tracheophyta</taxon>
        <taxon>Spermatophyta</taxon>
        <taxon>Magnoliopsida</taxon>
        <taxon>eudicotyledons</taxon>
        <taxon>Gunneridae</taxon>
        <taxon>Pentapetalae</taxon>
        <taxon>asterids</taxon>
        <taxon>campanulids</taxon>
        <taxon>Asterales</taxon>
        <taxon>Asteraceae</taxon>
        <taxon>Asteroideae</taxon>
        <taxon>Heliantheae alliance</taxon>
        <taxon>Heliantheae</taxon>
        <taxon>Ambrosia</taxon>
    </lineage>
</organism>
<evidence type="ECO:0000313" key="2">
    <source>
        <dbReference type="EMBL" id="KAI7731478.1"/>
    </source>
</evidence>
<gene>
    <name evidence="2" type="ORF">M8C21_026902</name>
</gene>
<feature type="region of interest" description="Disordered" evidence="1">
    <location>
        <begin position="263"/>
        <end position="283"/>
    </location>
</feature>
<feature type="compositionally biased region" description="Acidic residues" evidence="1">
    <location>
        <begin position="44"/>
        <end position="55"/>
    </location>
</feature>
<protein>
    <submittedName>
        <fullName evidence="2">Uncharacterized protein</fullName>
    </submittedName>
</protein>
<dbReference type="Gene3D" id="3.40.50.620">
    <property type="entry name" value="HUPs"/>
    <property type="match status" value="1"/>
</dbReference>
<evidence type="ECO:0000313" key="3">
    <source>
        <dbReference type="Proteomes" id="UP001206925"/>
    </source>
</evidence>
<dbReference type="CDD" id="cd01989">
    <property type="entry name" value="USP_STK_Ubox_N"/>
    <property type="match status" value="1"/>
</dbReference>
<keyword evidence="3" id="KW-1185">Reference proteome</keyword>
<feature type="region of interest" description="Disordered" evidence="1">
    <location>
        <begin position="44"/>
        <end position="66"/>
    </location>
</feature>
<feature type="compositionally biased region" description="Low complexity" evidence="1">
    <location>
        <begin position="268"/>
        <end position="279"/>
    </location>
</feature>
<proteinExistence type="predicted"/>
<reference evidence="2" key="1">
    <citation type="submission" date="2022-06" db="EMBL/GenBank/DDBJ databases">
        <title>Uncovering the hologenomic basis of an extraordinary plant invasion.</title>
        <authorList>
            <person name="Bieker V.C."/>
            <person name="Martin M.D."/>
            <person name="Gilbert T."/>
            <person name="Hodgins K."/>
            <person name="Battlay P."/>
            <person name="Petersen B."/>
            <person name="Wilson J."/>
        </authorList>
    </citation>
    <scope>NUCLEOTIDE SEQUENCE</scope>
    <source>
        <strain evidence="2">AA19_3_7</strain>
        <tissue evidence="2">Leaf</tissue>
    </source>
</reference>
<dbReference type="SUPFAM" id="SSF52402">
    <property type="entry name" value="Adenine nucleotide alpha hydrolases-like"/>
    <property type="match status" value="1"/>
</dbReference>
<dbReference type="PANTHER" id="PTHR47382">
    <property type="entry name" value="U-BOX DOMAIN-CONTAINING PROTEIN 52-LIKE"/>
    <property type="match status" value="1"/>
</dbReference>
<name>A0AAD5BXC1_AMBAR</name>
<evidence type="ECO:0000256" key="1">
    <source>
        <dbReference type="SAM" id="MobiDB-lite"/>
    </source>
</evidence>